<feature type="domain" description="EF-hand" evidence="4">
    <location>
        <begin position="61"/>
        <end position="96"/>
    </location>
</feature>
<dbReference type="EMBL" id="PDCK01000040">
    <property type="protein sequence ID" value="PRQ47723.1"/>
    <property type="molecule type" value="Genomic_DNA"/>
</dbReference>
<keyword evidence="1" id="KW-0677">Repeat</keyword>
<dbReference type="Pfam" id="PF13499">
    <property type="entry name" value="EF-hand_7"/>
    <property type="match status" value="2"/>
</dbReference>
<feature type="domain" description="EF-hand" evidence="4">
    <location>
        <begin position="97"/>
        <end position="132"/>
    </location>
</feature>
<dbReference type="OrthoDB" id="26525at2759"/>
<feature type="compositionally biased region" description="Low complexity" evidence="3">
    <location>
        <begin position="34"/>
        <end position="57"/>
    </location>
</feature>
<gene>
    <name evidence="5" type="ORF">RchiOBHm_Chr2g0102831</name>
</gene>
<protein>
    <submittedName>
        <fullName evidence="5">Putative EF-hand domain pair protein</fullName>
    </submittedName>
</protein>
<dbReference type="OMA" id="FEMYELE"/>
<evidence type="ECO:0000259" key="4">
    <source>
        <dbReference type="PROSITE" id="PS50222"/>
    </source>
</evidence>
<reference evidence="5 6" key="1">
    <citation type="journal article" date="2018" name="Nat. Genet.">
        <title>The Rosa genome provides new insights in the design of modern roses.</title>
        <authorList>
            <person name="Bendahmane M."/>
        </authorList>
    </citation>
    <scope>NUCLEOTIDE SEQUENCE [LARGE SCALE GENOMIC DNA]</scope>
    <source>
        <strain evidence="6">cv. Old Blush</strain>
    </source>
</reference>
<feature type="domain" description="EF-hand" evidence="4">
    <location>
        <begin position="166"/>
        <end position="196"/>
    </location>
</feature>
<evidence type="ECO:0000256" key="2">
    <source>
        <dbReference type="ARBA" id="ARBA00022837"/>
    </source>
</evidence>
<dbReference type="PANTHER" id="PTHR23050">
    <property type="entry name" value="CALCIUM BINDING PROTEIN"/>
    <property type="match status" value="1"/>
</dbReference>
<keyword evidence="2" id="KW-0106">Calcium</keyword>
<organism evidence="5 6">
    <name type="scientific">Rosa chinensis</name>
    <name type="common">China rose</name>
    <dbReference type="NCBI Taxonomy" id="74649"/>
    <lineage>
        <taxon>Eukaryota</taxon>
        <taxon>Viridiplantae</taxon>
        <taxon>Streptophyta</taxon>
        <taxon>Embryophyta</taxon>
        <taxon>Tracheophyta</taxon>
        <taxon>Spermatophyta</taxon>
        <taxon>Magnoliopsida</taxon>
        <taxon>eudicotyledons</taxon>
        <taxon>Gunneridae</taxon>
        <taxon>Pentapetalae</taxon>
        <taxon>rosids</taxon>
        <taxon>fabids</taxon>
        <taxon>Rosales</taxon>
        <taxon>Rosaceae</taxon>
        <taxon>Rosoideae</taxon>
        <taxon>Rosoideae incertae sedis</taxon>
        <taxon>Rosa</taxon>
    </lineage>
</organism>
<dbReference type="InterPro" id="IPR011992">
    <property type="entry name" value="EF-hand-dom_pair"/>
</dbReference>
<dbReference type="InterPro" id="IPR050145">
    <property type="entry name" value="Centrin_CML-like"/>
</dbReference>
<evidence type="ECO:0000313" key="6">
    <source>
        <dbReference type="Proteomes" id="UP000238479"/>
    </source>
</evidence>
<dbReference type="SUPFAM" id="SSF47473">
    <property type="entry name" value="EF-hand"/>
    <property type="match status" value="1"/>
</dbReference>
<comment type="caution">
    <text evidence="5">The sequence shown here is derived from an EMBL/GenBank/DDBJ whole genome shotgun (WGS) entry which is preliminary data.</text>
</comment>
<keyword evidence="6" id="KW-1185">Reference proteome</keyword>
<dbReference type="Gene3D" id="1.10.238.10">
    <property type="entry name" value="EF-hand"/>
    <property type="match status" value="2"/>
</dbReference>
<dbReference type="CDD" id="cd00051">
    <property type="entry name" value="EFh"/>
    <property type="match status" value="2"/>
</dbReference>
<dbReference type="PROSITE" id="PS50222">
    <property type="entry name" value="EF_HAND_2"/>
    <property type="match status" value="3"/>
</dbReference>
<evidence type="ECO:0000256" key="3">
    <source>
        <dbReference type="SAM" id="MobiDB-lite"/>
    </source>
</evidence>
<accession>A0A2P6RMR9</accession>
<proteinExistence type="predicted"/>
<dbReference type="SMART" id="SM00054">
    <property type="entry name" value="EFh"/>
    <property type="match status" value="4"/>
</dbReference>
<dbReference type="AlphaFoldDB" id="A0A2P6RMR9"/>
<sequence length="196" mass="22345">MAAIANDIQRNSKSSKWFASKSLKLSFPRRRSSSKSISSPSTSPTSPFSPLTTATTPRHTNREDEFREVFRYFDGDGDGKISATELRAYFGSTGEYMSYEEAETVIKELDSDGDSLLNFEDFLQLMKKEGGKDEDLKRAFEMFELEKGFITPRSLQRMLHRLGDTKSYDECATMIQVYDTDGNGVLDFNEFHRMMA</sequence>
<dbReference type="InterPro" id="IPR002048">
    <property type="entry name" value="EF_hand_dom"/>
</dbReference>
<feature type="region of interest" description="Disordered" evidence="3">
    <location>
        <begin position="25"/>
        <end position="60"/>
    </location>
</feature>
<evidence type="ECO:0000313" key="5">
    <source>
        <dbReference type="EMBL" id="PRQ47723.1"/>
    </source>
</evidence>
<evidence type="ECO:0000256" key="1">
    <source>
        <dbReference type="ARBA" id="ARBA00022737"/>
    </source>
</evidence>
<dbReference type="Gramene" id="PRQ47723">
    <property type="protein sequence ID" value="PRQ47723"/>
    <property type="gene ID" value="RchiOBHm_Chr2g0102831"/>
</dbReference>
<dbReference type="InterPro" id="IPR018247">
    <property type="entry name" value="EF_Hand_1_Ca_BS"/>
</dbReference>
<name>A0A2P6RMR9_ROSCH</name>
<dbReference type="GO" id="GO:0005509">
    <property type="term" value="F:calcium ion binding"/>
    <property type="evidence" value="ECO:0007669"/>
    <property type="project" value="InterPro"/>
</dbReference>
<dbReference type="FunFam" id="1.10.238.10:FF:000003">
    <property type="entry name" value="Calmodulin A"/>
    <property type="match status" value="1"/>
</dbReference>
<dbReference type="Proteomes" id="UP000238479">
    <property type="component" value="Chromosome 2"/>
</dbReference>
<dbReference type="PROSITE" id="PS00018">
    <property type="entry name" value="EF_HAND_1"/>
    <property type="match status" value="2"/>
</dbReference>
<dbReference type="STRING" id="74649.A0A2P6RMR9"/>